<dbReference type="InterPro" id="IPR001623">
    <property type="entry name" value="DnaJ_domain"/>
</dbReference>
<dbReference type="PROSITE" id="PS50076">
    <property type="entry name" value="DNAJ_2"/>
    <property type="match status" value="1"/>
</dbReference>
<dbReference type="PANTHER" id="PTHR12763">
    <property type="match status" value="1"/>
</dbReference>
<organism evidence="8 9">
    <name type="scientific">Kaistia soli DSM 19436</name>
    <dbReference type="NCBI Taxonomy" id="1122133"/>
    <lineage>
        <taxon>Bacteria</taxon>
        <taxon>Pseudomonadati</taxon>
        <taxon>Pseudomonadota</taxon>
        <taxon>Alphaproteobacteria</taxon>
        <taxon>Hyphomicrobiales</taxon>
        <taxon>Kaistiaceae</taxon>
        <taxon>Kaistia</taxon>
    </lineage>
</organism>
<evidence type="ECO:0000313" key="8">
    <source>
        <dbReference type="EMBL" id="SHG09372.1"/>
    </source>
</evidence>
<keyword evidence="9" id="KW-1185">Reference proteome</keyword>
<evidence type="ECO:0000313" key="9">
    <source>
        <dbReference type="Proteomes" id="UP000184485"/>
    </source>
</evidence>
<feature type="domain" description="J" evidence="7">
    <location>
        <begin position="156"/>
        <end position="209"/>
    </location>
</feature>
<evidence type="ECO:0000256" key="2">
    <source>
        <dbReference type="ARBA" id="ARBA00022692"/>
    </source>
</evidence>
<dbReference type="PANTHER" id="PTHR12763:SF28">
    <property type="entry name" value="GEO10507P1-RELATED"/>
    <property type="match status" value="1"/>
</dbReference>
<evidence type="ECO:0000256" key="6">
    <source>
        <dbReference type="SAM" id="Phobius"/>
    </source>
</evidence>
<dbReference type="STRING" id="1122133.SAMN02745157_3581"/>
<accession>A0A1M5H0X8</accession>
<evidence type="ECO:0000256" key="1">
    <source>
        <dbReference type="ARBA" id="ARBA00004167"/>
    </source>
</evidence>
<dbReference type="InterPro" id="IPR036869">
    <property type="entry name" value="J_dom_sf"/>
</dbReference>
<comment type="subcellular location">
    <subcellularLocation>
        <location evidence="1">Membrane</location>
        <topology evidence="1">Single-pass membrane protein</topology>
    </subcellularLocation>
</comment>
<dbReference type="PRINTS" id="PR00625">
    <property type="entry name" value="JDOMAIN"/>
</dbReference>
<keyword evidence="4 6" id="KW-0472">Membrane</keyword>
<evidence type="ECO:0000256" key="3">
    <source>
        <dbReference type="ARBA" id="ARBA00022989"/>
    </source>
</evidence>
<evidence type="ECO:0000256" key="5">
    <source>
        <dbReference type="ARBA" id="ARBA00038105"/>
    </source>
</evidence>
<dbReference type="Pfam" id="PF00226">
    <property type="entry name" value="DnaJ"/>
    <property type="match status" value="1"/>
</dbReference>
<feature type="transmembrane region" description="Helical" evidence="6">
    <location>
        <begin position="44"/>
        <end position="69"/>
    </location>
</feature>
<dbReference type="Gene3D" id="1.10.287.110">
    <property type="entry name" value="DnaJ domain"/>
    <property type="match status" value="1"/>
</dbReference>
<dbReference type="CDD" id="cd06257">
    <property type="entry name" value="DnaJ"/>
    <property type="match status" value="1"/>
</dbReference>
<keyword evidence="2 6" id="KW-0812">Transmembrane</keyword>
<proteinExistence type="inferred from homology"/>
<evidence type="ECO:0000256" key="4">
    <source>
        <dbReference type="ARBA" id="ARBA00023136"/>
    </source>
</evidence>
<sequence>MGLVLPLAAVLALGIWLAWTFGGNKGKGALQLAIRKGAAGTLLALAAVMIATGKLFVGVPLIVFALSLWRPRFLERGGRIIDGRVTSGRFSGRRLDELAPRELAMLHAELAARPGDRLVLEAYLDRRMPGWRENVDRDAAGGPRRPTGAGTMTDEQAYQILGLAPGATEAEVSAAYRRLMKRVHPDQGGSTFLAAQINEAKERLLGRHR</sequence>
<keyword evidence="3 6" id="KW-1133">Transmembrane helix</keyword>
<reference evidence="8 9" key="1">
    <citation type="submission" date="2016-11" db="EMBL/GenBank/DDBJ databases">
        <authorList>
            <person name="Jaros S."/>
            <person name="Januszkiewicz K."/>
            <person name="Wedrychowicz H."/>
        </authorList>
    </citation>
    <scope>NUCLEOTIDE SEQUENCE [LARGE SCALE GENOMIC DNA]</scope>
    <source>
        <strain evidence="8 9">DSM 19436</strain>
    </source>
</reference>
<dbReference type="EMBL" id="FQUP01000003">
    <property type="protein sequence ID" value="SHG09372.1"/>
    <property type="molecule type" value="Genomic_DNA"/>
</dbReference>
<name>A0A1M5H0X8_9HYPH</name>
<dbReference type="Proteomes" id="UP000184485">
    <property type="component" value="Unassembled WGS sequence"/>
</dbReference>
<dbReference type="AlphaFoldDB" id="A0A1M5H0X8"/>
<comment type="similarity">
    <text evidence="5">Belongs to the TIM14 family.</text>
</comment>
<protein>
    <submittedName>
        <fullName evidence="8">DnaJ domain-containing protein</fullName>
    </submittedName>
</protein>
<dbReference type="GO" id="GO:0016020">
    <property type="term" value="C:membrane"/>
    <property type="evidence" value="ECO:0007669"/>
    <property type="project" value="UniProtKB-SubCell"/>
</dbReference>
<evidence type="ECO:0000259" key="7">
    <source>
        <dbReference type="PROSITE" id="PS50076"/>
    </source>
</evidence>
<dbReference type="RefSeq" id="WP_084527486.1">
    <property type="nucleotide sequence ID" value="NZ_FQUP01000003.1"/>
</dbReference>
<gene>
    <name evidence="8" type="ORF">SAMN02745157_3581</name>
</gene>
<dbReference type="SUPFAM" id="SSF46565">
    <property type="entry name" value="Chaperone J-domain"/>
    <property type="match status" value="1"/>
</dbReference>
<dbReference type="SMART" id="SM00271">
    <property type="entry name" value="DnaJ"/>
    <property type="match status" value="1"/>
</dbReference>